<evidence type="ECO:0000256" key="2">
    <source>
        <dbReference type="ARBA" id="ARBA00023002"/>
    </source>
</evidence>
<dbReference type="EMBL" id="CP119075">
    <property type="protein sequence ID" value="WED66075.1"/>
    <property type="molecule type" value="Genomic_DNA"/>
</dbReference>
<proteinExistence type="inferred from homology"/>
<dbReference type="RefSeq" id="WP_330931265.1">
    <property type="nucleotide sequence ID" value="NZ_CP119075.1"/>
</dbReference>
<reference evidence="4" key="1">
    <citation type="submission" date="2023-03" db="EMBL/GenBank/DDBJ databases">
        <title>Lomoglobus Profundus gen. nov., sp. nov., a novel member of the phylum Verrucomicrobia, isolated from deep-marine sediment of South China Sea.</title>
        <authorList>
            <person name="Ahmad T."/>
            <person name="Ishaq S.E."/>
            <person name="Wang F."/>
        </authorList>
    </citation>
    <scope>NUCLEOTIDE SEQUENCE</scope>
    <source>
        <strain evidence="4">LMO-M01</strain>
    </source>
</reference>
<evidence type="ECO:0000313" key="4">
    <source>
        <dbReference type="EMBL" id="WED66075.1"/>
    </source>
</evidence>
<dbReference type="Pfam" id="PF00106">
    <property type="entry name" value="adh_short"/>
    <property type="match status" value="1"/>
</dbReference>
<dbReference type="InterPro" id="IPR036291">
    <property type="entry name" value="NAD(P)-bd_dom_sf"/>
</dbReference>
<dbReference type="PRINTS" id="PR00081">
    <property type="entry name" value="GDHRDH"/>
</dbReference>
<name>A0AAF0I3R2_9BACT</name>
<gene>
    <name evidence="4" type="ORF">PXH66_04340</name>
</gene>
<dbReference type="Proteomes" id="UP001218638">
    <property type="component" value="Chromosome"/>
</dbReference>
<dbReference type="Gene3D" id="3.40.50.720">
    <property type="entry name" value="NAD(P)-binding Rossmann-like Domain"/>
    <property type="match status" value="1"/>
</dbReference>
<dbReference type="CDD" id="cd05233">
    <property type="entry name" value="SDR_c"/>
    <property type="match status" value="1"/>
</dbReference>
<dbReference type="KEGG" id="slom:PXH66_04340"/>
<evidence type="ECO:0000313" key="5">
    <source>
        <dbReference type="Proteomes" id="UP001218638"/>
    </source>
</evidence>
<dbReference type="InterPro" id="IPR020904">
    <property type="entry name" value="Sc_DH/Rdtase_CS"/>
</dbReference>
<dbReference type="PROSITE" id="PS00061">
    <property type="entry name" value="ADH_SHORT"/>
    <property type="match status" value="1"/>
</dbReference>
<dbReference type="SUPFAM" id="SSF51735">
    <property type="entry name" value="NAD(P)-binding Rossmann-fold domains"/>
    <property type="match status" value="1"/>
</dbReference>
<keyword evidence="5" id="KW-1185">Reference proteome</keyword>
<dbReference type="InterPro" id="IPR002347">
    <property type="entry name" value="SDR_fam"/>
</dbReference>
<accession>A0AAF0I3R2</accession>
<keyword evidence="2" id="KW-0560">Oxidoreductase</keyword>
<evidence type="ECO:0000256" key="3">
    <source>
        <dbReference type="RuleBase" id="RU000363"/>
    </source>
</evidence>
<protein>
    <submittedName>
        <fullName evidence="4">SDR family oxidoreductase</fullName>
    </submittedName>
</protein>
<dbReference type="PANTHER" id="PTHR43639">
    <property type="entry name" value="OXIDOREDUCTASE, SHORT-CHAIN DEHYDROGENASE/REDUCTASE FAMILY (AFU_ORTHOLOGUE AFUA_5G02870)"/>
    <property type="match status" value="1"/>
</dbReference>
<dbReference type="AlphaFoldDB" id="A0AAF0I3R2"/>
<organism evidence="4 5">
    <name type="scientific">Synoicihabitans lomoniglobus</name>
    <dbReference type="NCBI Taxonomy" id="2909285"/>
    <lineage>
        <taxon>Bacteria</taxon>
        <taxon>Pseudomonadati</taxon>
        <taxon>Verrucomicrobiota</taxon>
        <taxon>Opitutia</taxon>
        <taxon>Opitutales</taxon>
        <taxon>Opitutaceae</taxon>
        <taxon>Synoicihabitans</taxon>
    </lineage>
</organism>
<dbReference type="PANTHER" id="PTHR43639:SF1">
    <property type="entry name" value="SHORT-CHAIN DEHYDROGENASE_REDUCTASE FAMILY PROTEIN"/>
    <property type="match status" value="1"/>
</dbReference>
<dbReference type="PRINTS" id="PR00080">
    <property type="entry name" value="SDRFAMILY"/>
</dbReference>
<evidence type="ECO:0000256" key="1">
    <source>
        <dbReference type="ARBA" id="ARBA00006484"/>
    </source>
</evidence>
<dbReference type="FunFam" id="3.40.50.720:FF:000084">
    <property type="entry name" value="Short-chain dehydrogenase reductase"/>
    <property type="match status" value="1"/>
</dbReference>
<dbReference type="GO" id="GO:0016491">
    <property type="term" value="F:oxidoreductase activity"/>
    <property type="evidence" value="ECO:0007669"/>
    <property type="project" value="UniProtKB-KW"/>
</dbReference>
<comment type="similarity">
    <text evidence="1 3">Belongs to the short-chain dehydrogenases/reductases (SDR) family.</text>
</comment>
<sequence>MNTNVKTTGRLPDQVILVTGSTTGIGEAMVRRFAREGATVVVHGTREDAARQLVTEIEAEGGNGSWITAPLTAPEAPAKIMAHVIERWGRLDALVNNAAITARSSIETTDPEAFDRFIGINLKAPFFLIQAALPHFRSRGGGRVLNIGSINSYCGERNMLPYSISKGGLVTLTRSLADSLGVEGVRVNLLNVGWTLTPNEYQVKLKDGLSEGWPDRLPRSLAPGGRLFRPDEVAMAALYFLAEESALVNGAVLDLEQFPLIGRNPVKESEDDS</sequence>